<organism evidence="8 9">
    <name type="scientific">Oryza meyeriana var. granulata</name>
    <dbReference type="NCBI Taxonomy" id="110450"/>
    <lineage>
        <taxon>Eukaryota</taxon>
        <taxon>Viridiplantae</taxon>
        <taxon>Streptophyta</taxon>
        <taxon>Embryophyta</taxon>
        <taxon>Tracheophyta</taxon>
        <taxon>Spermatophyta</taxon>
        <taxon>Magnoliopsida</taxon>
        <taxon>Liliopsida</taxon>
        <taxon>Poales</taxon>
        <taxon>Poaceae</taxon>
        <taxon>BOP clade</taxon>
        <taxon>Oryzoideae</taxon>
        <taxon>Oryzeae</taxon>
        <taxon>Oryzinae</taxon>
        <taxon>Oryza</taxon>
        <taxon>Oryza meyeriana</taxon>
    </lineage>
</organism>
<evidence type="ECO:0008006" key="10">
    <source>
        <dbReference type="Google" id="ProtNLM"/>
    </source>
</evidence>
<keyword evidence="9" id="KW-1185">Reference proteome</keyword>
<dbReference type="Proteomes" id="UP000479710">
    <property type="component" value="Unassembled WGS sequence"/>
</dbReference>
<keyword evidence="2" id="KW-0433">Leucine-rich repeat</keyword>
<evidence type="ECO:0000313" key="8">
    <source>
        <dbReference type="EMBL" id="KAF0905329.1"/>
    </source>
</evidence>
<dbReference type="PANTHER" id="PTHR33377">
    <property type="entry name" value="OS10G0134700 PROTEIN-RELATED"/>
    <property type="match status" value="1"/>
</dbReference>
<dbReference type="GO" id="GO:0006952">
    <property type="term" value="P:defense response"/>
    <property type="evidence" value="ECO:0007669"/>
    <property type="project" value="UniProtKB-KW"/>
</dbReference>
<dbReference type="Gene3D" id="3.40.50.300">
    <property type="entry name" value="P-loop containing nucleotide triphosphate hydrolases"/>
    <property type="match status" value="1"/>
</dbReference>
<dbReference type="Pfam" id="PF18052">
    <property type="entry name" value="Rx_N"/>
    <property type="match status" value="1"/>
</dbReference>
<gene>
    <name evidence="8" type="ORF">E2562_003925</name>
</gene>
<dbReference type="GO" id="GO:0043531">
    <property type="term" value="F:ADP binding"/>
    <property type="evidence" value="ECO:0007669"/>
    <property type="project" value="InterPro"/>
</dbReference>
<dbReference type="Gene3D" id="1.20.5.4130">
    <property type="match status" value="1"/>
</dbReference>
<keyword evidence="4" id="KW-0547">Nucleotide-binding</keyword>
<name>A0A6G1CYY1_9ORYZ</name>
<dbReference type="AlphaFoldDB" id="A0A6G1CYY1"/>
<comment type="similarity">
    <text evidence="1">Belongs to the disease resistance NB-LRR family.</text>
</comment>
<feature type="domain" description="NB-ARC" evidence="6">
    <location>
        <begin position="193"/>
        <end position="244"/>
    </location>
</feature>
<evidence type="ECO:0000256" key="5">
    <source>
        <dbReference type="ARBA" id="ARBA00022821"/>
    </source>
</evidence>
<dbReference type="PANTHER" id="PTHR33377:SF62">
    <property type="entry name" value="OS10G0133166 PROTEIN"/>
    <property type="match status" value="1"/>
</dbReference>
<dbReference type="SUPFAM" id="SSF52540">
    <property type="entry name" value="P-loop containing nucleoside triphosphate hydrolases"/>
    <property type="match status" value="1"/>
</dbReference>
<evidence type="ECO:0000256" key="1">
    <source>
        <dbReference type="ARBA" id="ARBA00008894"/>
    </source>
</evidence>
<keyword evidence="3" id="KW-0677">Repeat</keyword>
<evidence type="ECO:0000313" key="9">
    <source>
        <dbReference type="Proteomes" id="UP000479710"/>
    </source>
</evidence>
<protein>
    <recommendedName>
        <fullName evidence="10">Rx N-terminal domain-containing protein</fullName>
    </recommendedName>
</protein>
<dbReference type="InterPro" id="IPR027417">
    <property type="entry name" value="P-loop_NTPase"/>
</dbReference>
<evidence type="ECO:0000256" key="4">
    <source>
        <dbReference type="ARBA" id="ARBA00022741"/>
    </source>
</evidence>
<reference evidence="8 9" key="1">
    <citation type="submission" date="2019-11" db="EMBL/GenBank/DDBJ databases">
        <title>Whole genome sequence of Oryza granulata.</title>
        <authorList>
            <person name="Li W."/>
        </authorList>
    </citation>
    <scope>NUCLEOTIDE SEQUENCE [LARGE SCALE GENOMIC DNA]</scope>
    <source>
        <strain evidence="9">cv. Menghai</strain>
        <tissue evidence="8">Leaf</tissue>
    </source>
</reference>
<evidence type="ECO:0000256" key="2">
    <source>
        <dbReference type="ARBA" id="ARBA00022614"/>
    </source>
</evidence>
<comment type="caution">
    <text evidence="8">The sequence shown here is derived from an EMBL/GenBank/DDBJ whole genome shotgun (WGS) entry which is preliminary data.</text>
</comment>
<evidence type="ECO:0000259" key="7">
    <source>
        <dbReference type="Pfam" id="PF18052"/>
    </source>
</evidence>
<evidence type="ECO:0000259" key="6">
    <source>
        <dbReference type="Pfam" id="PF00931"/>
    </source>
</evidence>
<feature type="domain" description="Disease resistance N-terminal" evidence="7">
    <location>
        <begin position="11"/>
        <end position="99"/>
    </location>
</feature>
<evidence type="ECO:0000256" key="3">
    <source>
        <dbReference type="ARBA" id="ARBA00022737"/>
    </source>
</evidence>
<proteinExistence type="inferred from homology"/>
<dbReference type="InterPro" id="IPR002182">
    <property type="entry name" value="NB-ARC"/>
</dbReference>
<dbReference type="InterPro" id="IPR041118">
    <property type="entry name" value="Rx_N"/>
</dbReference>
<dbReference type="Pfam" id="PF00931">
    <property type="entry name" value="NB-ARC"/>
    <property type="match status" value="1"/>
</dbReference>
<keyword evidence="5" id="KW-0611">Plant defense</keyword>
<dbReference type="EMBL" id="SPHZ02000007">
    <property type="protein sequence ID" value="KAF0905329.1"/>
    <property type="molecule type" value="Genomic_DNA"/>
</dbReference>
<accession>A0A6G1CYY1</accession>
<dbReference type="OrthoDB" id="654183at2759"/>
<sequence length="313" mass="34506">MAVGGWFAQAVMENLVAKARSIMEEHHGLRATAGDMLYSIEATLPRIKILVDVTERKAFSNAKLDAWLRQFKDAVSEAKDLLDDFEIKRIQETMKKGRVSSAVSFGLKYLRNLFPSDTDLRRLEHVLRKLNSITSDGNAGFHDMLISAVDDEGVLPRRPTRPMQPVVVGRKEEKQQLLNMILFPRRDGAESSRGVSVISVVGAAGVGKTTLAQEMYNDPSVKEAFMLRGWVFASQVKTTSTFAETDTDQVLHLKLPTIKTKEPCAYPAATSLAESPFNANPTTTSHRATPSCPEATADFAIKEVDAARPKASQ</sequence>